<organism evidence="1 2">
    <name type="scientific">Streptomyces coerulescens</name>
    <dbReference type="NCBI Taxonomy" id="29304"/>
    <lineage>
        <taxon>Bacteria</taxon>
        <taxon>Bacillati</taxon>
        <taxon>Actinomycetota</taxon>
        <taxon>Actinomycetes</taxon>
        <taxon>Kitasatosporales</taxon>
        <taxon>Streptomycetaceae</taxon>
        <taxon>Streptomyces</taxon>
    </lineage>
</organism>
<dbReference type="SUPFAM" id="SSF54637">
    <property type="entry name" value="Thioesterase/thiol ester dehydrase-isomerase"/>
    <property type="match status" value="1"/>
</dbReference>
<keyword evidence="2" id="KW-1185">Reference proteome</keyword>
<dbReference type="Gene3D" id="3.10.129.10">
    <property type="entry name" value="Hotdog Thioesterase"/>
    <property type="match status" value="1"/>
</dbReference>
<reference evidence="2" key="1">
    <citation type="journal article" date="2019" name="Int. J. Syst. Evol. Microbiol.">
        <title>The Global Catalogue of Microorganisms (GCM) 10K type strain sequencing project: providing services to taxonomists for standard genome sequencing and annotation.</title>
        <authorList>
            <consortium name="The Broad Institute Genomics Platform"/>
            <consortium name="The Broad Institute Genome Sequencing Center for Infectious Disease"/>
            <person name="Wu L."/>
            <person name="Ma J."/>
        </authorList>
    </citation>
    <scope>NUCLEOTIDE SEQUENCE [LARGE SCALE GENOMIC DNA]</scope>
    <source>
        <strain evidence="2">KCTC 42586</strain>
    </source>
</reference>
<evidence type="ECO:0008006" key="3">
    <source>
        <dbReference type="Google" id="ProtNLM"/>
    </source>
</evidence>
<evidence type="ECO:0000313" key="2">
    <source>
        <dbReference type="Proteomes" id="UP001596263"/>
    </source>
</evidence>
<comment type="caution">
    <text evidence="1">The sequence shown here is derived from an EMBL/GenBank/DDBJ whole genome shotgun (WGS) entry which is preliminary data.</text>
</comment>
<dbReference type="EMBL" id="JBHSKM010000022">
    <property type="protein sequence ID" value="MFC5217805.1"/>
    <property type="molecule type" value="Genomic_DNA"/>
</dbReference>
<dbReference type="RefSeq" id="WP_380859387.1">
    <property type="nucleotide sequence ID" value="NZ_JBHSKM010000022.1"/>
</dbReference>
<name>A0ABW0CPN5_STRCD</name>
<protein>
    <recommendedName>
        <fullName evidence="3">Thioesterase</fullName>
    </recommendedName>
</protein>
<evidence type="ECO:0000313" key="1">
    <source>
        <dbReference type="EMBL" id="MFC5217805.1"/>
    </source>
</evidence>
<dbReference type="Proteomes" id="UP001596263">
    <property type="component" value="Unassembled WGS sequence"/>
</dbReference>
<proteinExistence type="predicted"/>
<accession>A0ABW0CPN5</accession>
<dbReference type="InterPro" id="IPR029069">
    <property type="entry name" value="HotDog_dom_sf"/>
</dbReference>
<gene>
    <name evidence="1" type="ORF">ACFPQ9_28630</name>
</gene>
<sequence>MTKAPVFTARSLPESVDALERPTTVHLRPRYEGSNICTWIGFKHVNYLVEEAVLEHLRHSGWAAGMLYEDFGLCVDIVSIEAAILSATHIDDIVSARVVAEGRAVDGEIALTVGLDVHGPATPLKTVSAKVRVALRHDPRGGGAAPVPQVLEPYTVKEIDRASLVRIPVASTPPATVADGDALLAALTQDANAYGWKWRIPYFYCHFTERLQMSGYLRLMEEAVDLFLADRGISIKRLLDEQNWIPVVPKNSVVMLAEARMEEDLYTVLTVEDVFKRLIYTARMDCYVLRDGVPVHTATGRITHGYAVIENRRDWSLVEFDDRMIQRLNGQHG</sequence>